<organism evidence="13 14">
    <name type="scientific">Ilyomonas limi</name>
    <dbReference type="NCBI Taxonomy" id="2575867"/>
    <lineage>
        <taxon>Bacteria</taxon>
        <taxon>Pseudomonadati</taxon>
        <taxon>Bacteroidota</taxon>
        <taxon>Chitinophagia</taxon>
        <taxon>Chitinophagales</taxon>
        <taxon>Chitinophagaceae</taxon>
        <taxon>Ilyomonas</taxon>
    </lineage>
</organism>
<evidence type="ECO:0000256" key="3">
    <source>
        <dbReference type="ARBA" id="ARBA00022452"/>
    </source>
</evidence>
<reference evidence="13 14" key="1">
    <citation type="submission" date="2019-05" db="EMBL/GenBank/DDBJ databases">
        <title>Panacibacter sp. strain 17mud1-8 Genome sequencing and assembly.</title>
        <authorList>
            <person name="Chhetri G."/>
        </authorList>
    </citation>
    <scope>NUCLEOTIDE SEQUENCE [LARGE SCALE GENOMIC DNA]</scope>
    <source>
        <strain evidence="13 14">17mud1-8</strain>
    </source>
</reference>
<dbReference type="GO" id="GO:0009279">
    <property type="term" value="C:cell outer membrane"/>
    <property type="evidence" value="ECO:0007669"/>
    <property type="project" value="UniProtKB-SubCell"/>
</dbReference>
<dbReference type="InterPro" id="IPR008969">
    <property type="entry name" value="CarboxyPept-like_regulatory"/>
</dbReference>
<accession>A0A4U3KSG6</accession>
<keyword evidence="10" id="KW-0732">Signal</keyword>
<dbReference type="RefSeq" id="WP_137263655.1">
    <property type="nucleotide sequence ID" value="NZ_SZQL01000022.1"/>
</dbReference>
<dbReference type="OrthoDB" id="609136at2"/>
<dbReference type="EMBL" id="SZQL01000022">
    <property type="protein sequence ID" value="TKK65308.1"/>
    <property type="molecule type" value="Genomic_DNA"/>
</dbReference>
<comment type="subcellular location">
    <subcellularLocation>
        <location evidence="1 8">Cell outer membrane</location>
        <topology evidence="1 8">Multi-pass membrane protein</topology>
    </subcellularLocation>
</comment>
<dbReference type="NCBIfam" id="TIGR04057">
    <property type="entry name" value="SusC_RagA_signa"/>
    <property type="match status" value="1"/>
</dbReference>
<comment type="caution">
    <text evidence="13">The sequence shown here is derived from an EMBL/GenBank/DDBJ whole genome shotgun (WGS) entry which is preliminary data.</text>
</comment>
<keyword evidence="3 8" id="KW-1134">Transmembrane beta strand</keyword>
<dbReference type="PROSITE" id="PS52016">
    <property type="entry name" value="TONB_DEPENDENT_REC_3"/>
    <property type="match status" value="1"/>
</dbReference>
<proteinExistence type="inferred from homology"/>
<keyword evidence="14" id="KW-1185">Reference proteome</keyword>
<feature type="domain" description="TonB-dependent receptor-like beta-barrel" evidence="11">
    <location>
        <begin position="429"/>
        <end position="961"/>
    </location>
</feature>
<feature type="domain" description="TonB-dependent receptor plug" evidence="12">
    <location>
        <begin position="121"/>
        <end position="244"/>
    </location>
</feature>
<dbReference type="NCBIfam" id="TIGR04056">
    <property type="entry name" value="OMP_RagA_SusC"/>
    <property type="match status" value="1"/>
</dbReference>
<protein>
    <submittedName>
        <fullName evidence="13">SusC/RagA family TonB-linked outer membrane protein</fullName>
    </submittedName>
</protein>
<keyword evidence="4 8" id="KW-0812">Transmembrane</keyword>
<dbReference type="Proteomes" id="UP000305848">
    <property type="component" value="Unassembled WGS sequence"/>
</dbReference>
<evidence type="ECO:0000256" key="6">
    <source>
        <dbReference type="ARBA" id="ARBA00023136"/>
    </source>
</evidence>
<keyword evidence="7 8" id="KW-0998">Cell outer membrane</keyword>
<gene>
    <name evidence="13" type="ORF">FC093_20340</name>
</gene>
<sequence>MLYPPKSVATRYFLAICLFIFFSLPVLAQQQLQGKVVDSLGNPLSGVTIKDKSANASTITDANGTFTLPVRSNSTIIVSSVGYADKEVFVGSQTNIVITLSASTASLNEVVVTALGVRREKRNLTYSTQQLSGEEITKTREPNLVNAMAGKVAGVQITSSSGTAGASSRIVIRGNSSATGDNQALFVVDGVPINNDETGTGGGNAAGSGVNRVIDIDPSTIESINVLKGAAATALYGSSGARGVVLITTKSGALDKKPVFTVSSDLSFEKPLLPERQTTYAQGDRGVYINGEDQKASASWGPRMDTLKINGQPAKKYNPYDFFRTGVTSNSTISVAGGSNNSSYFVSYSYYDQKSIMPGNDFIRHSFFAKYNTKMGKIVNTTFQLGYSNSKQGRLPEGASNGPLFVLFGQPVSWNPYPVLDSNGNMRLYRYSRNAPLWTLDNMKNTGVVNRFLPVFTVNITPAKWLTITERLGADMYTEQNKYYENPQPAIGLNGKVVDNNTTFRQFNNDVIINAQQTFGRFNVNLLLGNNILSTYYQGINLTGNGLTIDEFYNTSAGGTITSSEYHSLQRKVGFYAQANIDYNRLLNLSLTGRYDGSSVLSKENNFYPYGSAAASFIFSELLKGSIGHTLSFGKIRFSAATVGNDAVGPYALNTPYVQAGRNTNAGYFLYPFQGQPGFLLSSTLGNLDLKNERLDEYEAGLELRLFKDRISFEGSYFYRKSHNGIIPGVSISNATGFSGTTVNTASIENKGVEVLLSAEPVRAKDFSWNLTFNFTKINNKVLALYPGITQLGRIIVGQPYNVFYGTRYQRTADGQLLIDANGLPVVGDQGIVGNATPDWLAGLENTLRYKQFTLSFFFDMKQGGDIENGVDSYGLFYGSSKQTENREPIVVPGISEVDNKQNTVAVDAQAYWQSRQYESIIQDGTYIKLRNVNLSYNVKPSALNKTPFKAASITLSGRNLWIYSPHFTGADPEVSSYGSGNAAQGIYAFSTPTARSFFVSLKLSF</sequence>
<evidence type="ECO:0000313" key="14">
    <source>
        <dbReference type="Proteomes" id="UP000305848"/>
    </source>
</evidence>
<dbReference type="Pfam" id="PF13715">
    <property type="entry name" value="CarbopepD_reg_2"/>
    <property type="match status" value="1"/>
</dbReference>
<dbReference type="Pfam" id="PF07715">
    <property type="entry name" value="Plug"/>
    <property type="match status" value="1"/>
</dbReference>
<dbReference type="SUPFAM" id="SSF56935">
    <property type="entry name" value="Porins"/>
    <property type="match status" value="1"/>
</dbReference>
<dbReference type="InterPro" id="IPR037066">
    <property type="entry name" value="Plug_dom_sf"/>
</dbReference>
<keyword evidence="2 8" id="KW-0813">Transport</keyword>
<evidence type="ECO:0000256" key="8">
    <source>
        <dbReference type="PROSITE-ProRule" id="PRU01360"/>
    </source>
</evidence>
<evidence type="ECO:0000256" key="5">
    <source>
        <dbReference type="ARBA" id="ARBA00023077"/>
    </source>
</evidence>
<evidence type="ECO:0000256" key="9">
    <source>
        <dbReference type="RuleBase" id="RU003357"/>
    </source>
</evidence>
<dbReference type="InterPro" id="IPR023997">
    <property type="entry name" value="TonB-dep_OMP_SusC/RagA_CS"/>
</dbReference>
<feature type="signal peptide" evidence="10">
    <location>
        <begin position="1"/>
        <end position="28"/>
    </location>
</feature>
<keyword evidence="6 8" id="KW-0472">Membrane</keyword>
<comment type="similarity">
    <text evidence="8 9">Belongs to the TonB-dependent receptor family.</text>
</comment>
<evidence type="ECO:0000256" key="1">
    <source>
        <dbReference type="ARBA" id="ARBA00004571"/>
    </source>
</evidence>
<name>A0A4U3KSG6_9BACT</name>
<evidence type="ECO:0000256" key="7">
    <source>
        <dbReference type="ARBA" id="ARBA00023237"/>
    </source>
</evidence>
<dbReference type="Gene3D" id="2.40.170.20">
    <property type="entry name" value="TonB-dependent receptor, beta-barrel domain"/>
    <property type="match status" value="1"/>
</dbReference>
<evidence type="ECO:0000259" key="11">
    <source>
        <dbReference type="Pfam" id="PF00593"/>
    </source>
</evidence>
<dbReference type="Pfam" id="PF00593">
    <property type="entry name" value="TonB_dep_Rec_b-barrel"/>
    <property type="match status" value="1"/>
</dbReference>
<evidence type="ECO:0000259" key="12">
    <source>
        <dbReference type="Pfam" id="PF07715"/>
    </source>
</evidence>
<evidence type="ECO:0000256" key="2">
    <source>
        <dbReference type="ARBA" id="ARBA00022448"/>
    </source>
</evidence>
<dbReference type="Gene3D" id="2.170.130.10">
    <property type="entry name" value="TonB-dependent receptor, plug domain"/>
    <property type="match status" value="1"/>
</dbReference>
<dbReference type="InterPro" id="IPR036942">
    <property type="entry name" value="Beta-barrel_TonB_sf"/>
</dbReference>
<dbReference type="InterPro" id="IPR039426">
    <property type="entry name" value="TonB-dep_rcpt-like"/>
</dbReference>
<keyword evidence="5 9" id="KW-0798">TonB box</keyword>
<dbReference type="AlphaFoldDB" id="A0A4U3KSG6"/>
<feature type="chain" id="PRO_5020796361" evidence="10">
    <location>
        <begin position="29"/>
        <end position="1006"/>
    </location>
</feature>
<dbReference type="InterPro" id="IPR023996">
    <property type="entry name" value="TonB-dep_OMP_SusC/RagA"/>
</dbReference>
<evidence type="ECO:0000313" key="13">
    <source>
        <dbReference type="EMBL" id="TKK65308.1"/>
    </source>
</evidence>
<dbReference type="SUPFAM" id="SSF49464">
    <property type="entry name" value="Carboxypeptidase regulatory domain-like"/>
    <property type="match status" value="1"/>
</dbReference>
<evidence type="ECO:0000256" key="4">
    <source>
        <dbReference type="ARBA" id="ARBA00022692"/>
    </source>
</evidence>
<dbReference type="Gene3D" id="2.60.40.1120">
    <property type="entry name" value="Carboxypeptidase-like, regulatory domain"/>
    <property type="match status" value="1"/>
</dbReference>
<evidence type="ECO:0000256" key="10">
    <source>
        <dbReference type="SAM" id="SignalP"/>
    </source>
</evidence>
<dbReference type="InterPro" id="IPR012910">
    <property type="entry name" value="Plug_dom"/>
</dbReference>
<dbReference type="InterPro" id="IPR000531">
    <property type="entry name" value="Beta-barrel_TonB"/>
</dbReference>